<name>A0A9N8V451_9GLOM</name>
<accession>A0A9N8V451</accession>
<dbReference type="Gene3D" id="1.10.510.10">
    <property type="entry name" value="Transferase(Phosphotransferase) domain 1"/>
    <property type="match status" value="1"/>
</dbReference>
<reference evidence="2" key="1">
    <citation type="submission" date="2021-06" db="EMBL/GenBank/DDBJ databases">
        <authorList>
            <person name="Kallberg Y."/>
            <person name="Tangrot J."/>
            <person name="Rosling A."/>
        </authorList>
    </citation>
    <scope>NUCLEOTIDE SEQUENCE</scope>
    <source>
        <strain evidence="2">UK204</strain>
    </source>
</reference>
<dbReference type="GO" id="GO:0005524">
    <property type="term" value="F:ATP binding"/>
    <property type="evidence" value="ECO:0007669"/>
    <property type="project" value="InterPro"/>
</dbReference>
<proteinExistence type="predicted"/>
<gene>
    <name evidence="2" type="ORF">FCALED_LOCUS225</name>
</gene>
<evidence type="ECO:0000313" key="2">
    <source>
        <dbReference type="EMBL" id="CAG8437266.1"/>
    </source>
</evidence>
<comment type="caution">
    <text evidence="2">The sequence shown here is derived from an EMBL/GenBank/DDBJ whole genome shotgun (WGS) entry which is preliminary data.</text>
</comment>
<dbReference type="InterPro" id="IPR011009">
    <property type="entry name" value="Kinase-like_dom_sf"/>
</dbReference>
<keyword evidence="3" id="KW-1185">Reference proteome</keyword>
<dbReference type="PROSITE" id="PS50011">
    <property type="entry name" value="PROTEIN_KINASE_DOM"/>
    <property type="match status" value="1"/>
</dbReference>
<evidence type="ECO:0000313" key="3">
    <source>
        <dbReference type="Proteomes" id="UP000789570"/>
    </source>
</evidence>
<dbReference type="Proteomes" id="UP000789570">
    <property type="component" value="Unassembled WGS sequence"/>
</dbReference>
<dbReference type="EMBL" id="CAJVPQ010000018">
    <property type="protein sequence ID" value="CAG8437266.1"/>
    <property type="molecule type" value="Genomic_DNA"/>
</dbReference>
<dbReference type="InterPro" id="IPR000719">
    <property type="entry name" value="Prot_kinase_dom"/>
</dbReference>
<dbReference type="OrthoDB" id="2329553at2759"/>
<dbReference type="GO" id="GO:0004672">
    <property type="term" value="F:protein kinase activity"/>
    <property type="evidence" value="ECO:0007669"/>
    <property type="project" value="InterPro"/>
</dbReference>
<dbReference type="AlphaFoldDB" id="A0A9N8V451"/>
<evidence type="ECO:0000259" key="1">
    <source>
        <dbReference type="PROSITE" id="PS50011"/>
    </source>
</evidence>
<dbReference type="SUPFAM" id="SSF56112">
    <property type="entry name" value="Protein kinase-like (PK-like)"/>
    <property type="match status" value="1"/>
</dbReference>
<organism evidence="2 3">
    <name type="scientific">Funneliformis caledonium</name>
    <dbReference type="NCBI Taxonomy" id="1117310"/>
    <lineage>
        <taxon>Eukaryota</taxon>
        <taxon>Fungi</taxon>
        <taxon>Fungi incertae sedis</taxon>
        <taxon>Mucoromycota</taxon>
        <taxon>Glomeromycotina</taxon>
        <taxon>Glomeromycetes</taxon>
        <taxon>Glomerales</taxon>
        <taxon>Glomeraceae</taxon>
        <taxon>Funneliformis</taxon>
    </lineage>
</organism>
<protein>
    <submittedName>
        <fullName evidence="2">16381_t:CDS:1</fullName>
    </submittedName>
</protein>
<sequence>MFDNVASTSTSTSAPTASLLTVLKGSTFLELTREDLLSIKIPLGTAKRILKLIKLEEIKFLKYENFYLRFSNMQNSASLYRLLRNQKTIKRWKIEIEINIIKTRIISENAFGDIRELPPEQNLRKPNRFVDTGDRKQDQVYPDIIIGLDEFYSELTAKPPDLSKGLGWKIKNDIRDNSKLTEGKDGKLWQFVKIKLISDDFNNLKFNFEESIDYEWNKRTASIIADIISRYHKDLSMKTSGKKKESQNNDETYMYRNKSSISSESLLASFIKETQVRDYRIKDAVLKIHAYGYTHRDVAIQNVIQRNGHFYLIDFGLATPLQLHSDSR</sequence>
<feature type="domain" description="Protein kinase" evidence="1">
    <location>
        <begin position="100"/>
        <end position="328"/>
    </location>
</feature>